<reference evidence="1 2" key="1">
    <citation type="journal article" date="2014" name="Genome Biol. Evol.">
        <title>The genome of the myxosporean Thelohanellus kitauei shows adaptations to nutrient acquisition within its fish host.</title>
        <authorList>
            <person name="Yang Y."/>
            <person name="Xiong J."/>
            <person name="Zhou Z."/>
            <person name="Huo F."/>
            <person name="Miao W."/>
            <person name="Ran C."/>
            <person name="Liu Y."/>
            <person name="Zhang J."/>
            <person name="Feng J."/>
            <person name="Wang M."/>
            <person name="Wang M."/>
            <person name="Wang L."/>
            <person name="Yao B."/>
        </authorList>
    </citation>
    <scope>NUCLEOTIDE SEQUENCE [LARGE SCALE GENOMIC DNA]</scope>
    <source>
        <strain evidence="1">Wuqing</strain>
    </source>
</reference>
<evidence type="ECO:0000313" key="1">
    <source>
        <dbReference type="EMBL" id="KII66827.1"/>
    </source>
</evidence>
<dbReference type="EMBL" id="JWZT01003431">
    <property type="protein sequence ID" value="KII66827.1"/>
    <property type="molecule type" value="Genomic_DNA"/>
</dbReference>
<dbReference type="Proteomes" id="UP000031668">
    <property type="component" value="Unassembled WGS sequence"/>
</dbReference>
<dbReference type="AlphaFoldDB" id="A0A0C2MYV2"/>
<proteinExistence type="predicted"/>
<comment type="caution">
    <text evidence="1">The sequence shown here is derived from an EMBL/GenBank/DDBJ whole genome shotgun (WGS) entry which is preliminary data.</text>
</comment>
<protein>
    <submittedName>
        <fullName evidence="1">Uncharacterized protein</fullName>
    </submittedName>
</protein>
<gene>
    <name evidence="1" type="ORF">RF11_02426</name>
</gene>
<name>A0A0C2MYV2_THEKT</name>
<organism evidence="1 2">
    <name type="scientific">Thelohanellus kitauei</name>
    <name type="common">Myxosporean</name>
    <dbReference type="NCBI Taxonomy" id="669202"/>
    <lineage>
        <taxon>Eukaryota</taxon>
        <taxon>Metazoa</taxon>
        <taxon>Cnidaria</taxon>
        <taxon>Myxozoa</taxon>
        <taxon>Myxosporea</taxon>
        <taxon>Bivalvulida</taxon>
        <taxon>Platysporina</taxon>
        <taxon>Myxobolidae</taxon>
        <taxon>Thelohanellus</taxon>
    </lineage>
</organism>
<keyword evidence="2" id="KW-1185">Reference proteome</keyword>
<accession>A0A0C2MYV2</accession>
<sequence>MFKSSICFHPWQAAKTSCSFISYNLSRRNRFLEKFRLELRFTVLLMRQSIYILMDRTFVEFLIKGNKDLRDGKIGEVYLLIIKFIDILFPGDTKVNLGVVTSFKGDLKALKFEEVWKRIDSNPLLRCIQLPELSHVDKVQQATTVHSETVQETKPAQEAMLVHA</sequence>
<evidence type="ECO:0000313" key="2">
    <source>
        <dbReference type="Proteomes" id="UP000031668"/>
    </source>
</evidence>